<evidence type="ECO:0000256" key="1">
    <source>
        <dbReference type="ARBA" id="ARBA00004123"/>
    </source>
</evidence>
<keyword evidence="3" id="KW-0539">Nucleus</keyword>
<organism evidence="5 6">
    <name type="scientific">Strongylus vulgaris</name>
    <name type="common">Blood worm</name>
    <dbReference type="NCBI Taxonomy" id="40348"/>
    <lineage>
        <taxon>Eukaryota</taxon>
        <taxon>Metazoa</taxon>
        <taxon>Ecdysozoa</taxon>
        <taxon>Nematoda</taxon>
        <taxon>Chromadorea</taxon>
        <taxon>Rhabditida</taxon>
        <taxon>Rhabditina</taxon>
        <taxon>Rhabditomorpha</taxon>
        <taxon>Strongyloidea</taxon>
        <taxon>Strongylidae</taxon>
        <taxon>Strongylus</taxon>
    </lineage>
</organism>
<dbReference type="Proteomes" id="UP000270094">
    <property type="component" value="Unassembled WGS sequence"/>
</dbReference>
<dbReference type="GO" id="GO:0000972">
    <property type="term" value="P:transcription-dependent tethering of RNA polymerase II gene DNA at nuclear periphery"/>
    <property type="evidence" value="ECO:0007669"/>
    <property type="project" value="TreeGrafter"/>
</dbReference>
<evidence type="ECO:0000256" key="3">
    <source>
        <dbReference type="ARBA" id="ARBA00023242"/>
    </source>
</evidence>
<feature type="non-terminal residue" evidence="5">
    <location>
        <position position="155"/>
    </location>
</feature>
<sequence length="155" mass="17280">MLKVMVLGKCEFHLICLEELEQIALDRSRNILYCLGKNGSIQSEAHLMTQYGHEESTFTNIATICALEAEQSNQLNLVAVTTKGVRIYFSVLARNVAVPNAQGQYLSQITYKSLSQQEVRPQCLRVAHVRFSPGVTPTSIYRDTPQGVSIAYADQ</sequence>
<proteinExistence type="predicted"/>
<dbReference type="GO" id="GO:0036228">
    <property type="term" value="P:protein localization to nuclear inner membrane"/>
    <property type="evidence" value="ECO:0007669"/>
    <property type="project" value="TreeGrafter"/>
</dbReference>
<dbReference type="InterPro" id="IPR014908">
    <property type="entry name" value="Nucleoporin_Nup133/Nup155_N"/>
</dbReference>
<keyword evidence="2" id="KW-0813">Transport</keyword>
<gene>
    <name evidence="5" type="ORF">SVUK_LOCUS7798</name>
</gene>
<evidence type="ECO:0000259" key="4">
    <source>
        <dbReference type="Pfam" id="PF08801"/>
    </source>
</evidence>
<name>A0A3P7IIH8_STRVU</name>
<dbReference type="AlphaFoldDB" id="A0A3P7IIH8"/>
<dbReference type="PANTHER" id="PTHR10350">
    <property type="entry name" value="NUCLEAR PORE COMPLEX PROTEIN NUP155"/>
    <property type="match status" value="1"/>
</dbReference>
<dbReference type="PANTHER" id="PTHR10350:SF6">
    <property type="entry name" value="NUCLEAR PORE COMPLEX PROTEIN NUP155"/>
    <property type="match status" value="1"/>
</dbReference>
<evidence type="ECO:0000313" key="5">
    <source>
        <dbReference type="EMBL" id="VDM72800.1"/>
    </source>
</evidence>
<comment type="subcellular location">
    <subcellularLocation>
        <location evidence="1">Nucleus</location>
    </subcellularLocation>
</comment>
<dbReference type="OrthoDB" id="338970at2759"/>
<evidence type="ECO:0000313" key="6">
    <source>
        <dbReference type="Proteomes" id="UP000270094"/>
    </source>
</evidence>
<accession>A0A3P7IIH8</accession>
<evidence type="ECO:0000256" key="2">
    <source>
        <dbReference type="ARBA" id="ARBA00022448"/>
    </source>
</evidence>
<reference evidence="5 6" key="1">
    <citation type="submission" date="2018-11" db="EMBL/GenBank/DDBJ databases">
        <authorList>
            <consortium name="Pathogen Informatics"/>
        </authorList>
    </citation>
    <scope>NUCLEOTIDE SEQUENCE [LARGE SCALE GENOMIC DNA]</scope>
</reference>
<dbReference type="InterPro" id="IPR004870">
    <property type="entry name" value="Nucleoporin_Nup155"/>
</dbReference>
<dbReference type="GO" id="GO:0044611">
    <property type="term" value="C:nuclear pore inner ring"/>
    <property type="evidence" value="ECO:0007669"/>
    <property type="project" value="TreeGrafter"/>
</dbReference>
<dbReference type="EMBL" id="UYYB01027307">
    <property type="protein sequence ID" value="VDM72800.1"/>
    <property type="molecule type" value="Genomic_DNA"/>
</dbReference>
<keyword evidence="6" id="KW-1185">Reference proteome</keyword>
<dbReference type="GO" id="GO:0006606">
    <property type="term" value="P:protein import into nucleus"/>
    <property type="evidence" value="ECO:0007669"/>
    <property type="project" value="TreeGrafter"/>
</dbReference>
<dbReference type="GO" id="GO:0017056">
    <property type="term" value="F:structural constituent of nuclear pore"/>
    <property type="evidence" value="ECO:0007669"/>
    <property type="project" value="InterPro"/>
</dbReference>
<dbReference type="GO" id="GO:0006405">
    <property type="term" value="P:RNA export from nucleus"/>
    <property type="evidence" value="ECO:0007669"/>
    <property type="project" value="TreeGrafter"/>
</dbReference>
<dbReference type="Pfam" id="PF08801">
    <property type="entry name" value="Nucleoporin_N"/>
    <property type="match status" value="1"/>
</dbReference>
<protein>
    <recommendedName>
        <fullName evidence="4">Nucleoporin Nup133/Nup155-like N-terminal domain-containing protein</fullName>
    </recommendedName>
</protein>
<feature type="domain" description="Nucleoporin Nup133/Nup155-like N-terminal" evidence="4">
    <location>
        <begin position="56"/>
        <end position="139"/>
    </location>
</feature>